<keyword evidence="2" id="KW-1185">Reference proteome</keyword>
<proteinExistence type="predicted"/>
<reference evidence="1" key="1">
    <citation type="journal article" date="2020" name="Stud. Mycol.">
        <title>101 Dothideomycetes genomes: a test case for predicting lifestyles and emergence of pathogens.</title>
        <authorList>
            <person name="Haridas S."/>
            <person name="Albert R."/>
            <person name="Binder M."/>
            <person name="Bloem J."/>
            <person name="Labutti K."/>
            <person name="Salamov A."/>
            <person name="Andreopoulos B."/>
            <person name="Baker S."/>
            <person name="Barry K."/>
            <person name="Bills G."/>
            <person name="Bluhm B."/>
            <person name="Cannon C."/>
            <person name="Castanera R."/>
            <person name="Culley D."/>
            <person name="Daum C."/>
            <person name="Ezra D."/>
            <person name="Gonzalez J."/>
            <person name="Henrissat B."/>
            <person name="Kuo A."/>
            <person name="Liang C."/>
            <person name="Lipzen A."/>
            <person name="Lutzoni F."/>
            <person name="Magnuson J."/>
            <person name="Mondo S."/>
            <person name="Nolan M."/>
            <person name="Ohm R."/>
            <person name="Pangilinan J."/>
            <person name="Park H.-J."/>
            <person name="Ramirez L."/>
            <person name="Alfaro M."/>
            <person name="Sun H."/>
            <person name="Tritt A."/>
            <person name="Yoshinaga Y."/>
            <person name="Zwiers L.-H."/>
            <person name="Turgeon B."/>
            <person name="Goodwin S."/>
            <person name="Spatafora J."/>
            <person name="Crous P."/>
            <person name="Grigoriev I."/>
        </authorList>
    </citation>
    <scope>NUCLEOTIDE SEQUENCE</scope>
    <source>
        <strain evidence="1">ATCC 200398</strain>
    </source>
</reference>
<evidence type="ECO:0000313" key="1">
    <source>
        <dbReference type="EMBL" id="KAF2471014.1"/>
    </source>
</evidence>
<dbReference type="EMBL" id="MU003506">
    <property type="protein sequence ID" value="KAF2471014.1"/>
    <property type="molecule type" value="Genomic_DNA"/>
</dbReference>
<dbReference type="Proteomes" id="UP000799755">
    <property type="component" value="Unassembled WGS sequence"/>
</dbReference>
<sequence>MLAPALSALSPFRGRGDRIPHLRPLHLEVCTSVNFVLLKDGIIHWGTECRLASANYAGRLDATSMFSSFGEDKQQPSVAGNPKYGTCDSNPNSRSLHFLILVIHHHASNRTPFPNHHSYSYLSTLSLLPLSSTQLNLTSTLLTPKMTLVLHLSARHLDTGPGILATNRKETLNKPFGCNLLFHAFDNCSSLPVECSNIYYEAGMFRKWHGPSSPYPRLTFFWLSLVAPKKKILKMESTMAEKKIEEALNQPSYEFDPYNRLVKNAHMLIVVTWRGYHVSGTMTLRTAPKNPLSKMLGTNPSEIILT</sequence>
<protein>
    <submittedName>
        <fullName evidence="1">Uncharacterized protein</fullName>
    </submittedName>
</protein>
<gene>
    <name evidence="1" type="ORF">BDR25DRAFT_354927</name>
</gene>
<evidence type="ECO:0000313" key="2">
    <source>
        <dbReference type="Proteomes" id="UP000799755"/>
    </source>
</evidence>
<comment type="caution">
    <text evidence="1">The sequence shown here is derived from an EMBL/GenBank/DDBJ whole genome shotgun (WGS) entry which is preliminary data.</text>
</comment>
<organism evidence="1 2">
    <name type="scientific">Lindgomyces ingoldianus</name>
    <dbReference type="NCBI Taxonomy" id="673940"/>
    <lineage>
        <taxon>Eukaryota</taxon>
        <taxon>Fungi</taxon>
        <taxon>Dikarya</taxon>
        <taxon>Ascomycota</taxon>
        <taxon>Pezizomycotina</taxon>
        <taxon>Dothideomycetes</taxon>
        <taxon>Pleosporomycetidae</taxon>
        <taxon>Pleosporales</taxon>
        <taxon>Lindgomycetaceae</taxon>
        <taxon>Lindgomyces</taxon>
    </lineage>
</organism>
<name>A0ACB6QVI0_9PLEO</name>
<accession>A0ACB6QVI0</accession>